<comment type="similarity">
    <text evidence="2 9">Belongs to the gluconokinase GntK/GntV family.</text>
</comment>
<dbReference type="Pfam" id="PF01202">
    <property type="entry name" value="SKI"/>
    <property type="match status" value="1"/>
</dbReference>
<evidence type="ECO:0000313" key="11">
    <source>
        <dbReference type="EMBL" id="MFC7384792.1"/>
    </source>
</evidence>
<evidence type="ECO:0000256" key="8">
    <source>
        <dbReference type="ARBA" id="ARBA00048090"/>
    </source>
</evidence>
<organism evidence="11 12">
    <name type="scientific">Sphaerisporangium rhizosphaerae</name>
    <dbReference type="NCBI Taxonomy" id="2269375"/>
    <lineage>
        <taxon>Bacteria</taxon>
        <taxon>Bacillati</taxon>
        <taxon>Actinomycetota</taxon>
        <taxon>Actinomycetes</taxon>
        <taxon>Streptosporangiales</taxon>
        <taxon>Streptosporangiaceae</taxon>
        <taxon>Sphaerisporangium</taxon>
    </lineage>
</organism>
<comment type="caution">
    <text evidence="11">The sequence shown here is derived from an EMBL/GenBank/DDBJ whole genome shotgun (WGS) entry which is preliminary data.</text>
</comment>
<dbReference type="EC" id="2.7.1.12" evidence="3 9"/>
<evidence type="ECO:0000313" key="12">
    <source>
        <dbReference type="Proteomes" id="UP001596496"/>
    </source>
</evidence>
<dbReference type="Proteomes" id="UP001596496">
    <property type="component" value="Unassembled WGS sequence"/>
</dbReference>
<feature type="compositionally biased region" description="Gly residues" evidence="10">
    <location>
        <begin position="191"/>
        <end position="203"/>
    </location>
</feature>
<protein>
    <recommendedName>
        <fullName evidence="3 9">Gluconokinase</fullName>
        <ecNumber evidence="3 9">2.7.1.12</ecNumber>
    </recommendedName>
</protein>
<gene>
    <name evidence="11" type="ORF">ACFQSB_21445</name>
</gene>
<keyword evidence="5 9" id="KW-0547">Nucleotide-binding</keyword>
<keyword evidence="4 9" id="KW-0808">Transferase</keyword>
<dbReference type="SUPFAM" id="SSF52540">
    <property type="entry name" value="P-loop containing nucleoside triphosphate hydrolases"/>
    <property type="match status" value="1"/>
</dbReference>
<dbReference type="RefSeq" id="WP_380828629.1">
    <property type="nucleotide sequence ID" value="NZ_JBHTCG010000014.1"/>
</dbReference>
<evidence type="ECO:0000256" key="10">
    <source>
        <dbReference type="SAM" id="MobiDB-lite"/>
    </source>
</evidence>
<dbReference type="InterPro" id="IPR027417">
    <property type="entry name" value="P-loop_NTPase"/>
</dbReference>
<keyword evidence="7 9" id="KW-0067">ATP-binding</keyword>
<evidence type="ECO:0000256" key="2">
    <source>
        <dbReference type="ARBA" id="ARBA00008420"/>
    </source>
</evidence>
<evidence type="ECO:0000256" key="1">
    <source>
        <dbReference type="ARBA" id="ARBA00004761"/>
    </source>
</evidence>
<dbReference type="PRINTS" id="PR01100">
    <property type="entry name" value="SHIKIMTKNASE"/>
</dbReference>
<dbReference type="NCBIfam" id="TIGR01313">
    <property type="entry name" value="therm_gnt_kin"/>
    <property type="match status" value="1"/>
</dbReference>
<evidence type="ECO:0000256" key="5">
    <source>
        <dbReference type="ARBA" id="ARBA00022741"/>
    </source>
</evidence>
<dbReference type="Gene3D" id="3.40.50.300">
    <property type="entry name" value="P-loop containing nucleotide triphosphate hydrolases"/>
    <property type="match status" value="1"/>
</dbReference>
<evidence type="ECO:0000256" key="6">
    <source>
        <dbReference type="ARBA" id="ARBA00022777"/>
    </source>
</evidence>
<dbReference type="InterPro" id="IPR031322">
    <property type="entry name" value="Shikimate/glucono_kinase"/>
</dbReference>
<dbReference type="EMBL" id="JBHTCG010000014">
    <property type="protein sequence ID" value="MFC7384792.1"/>
    <property type="molecule type" value="Genomic_DNA"/>
</dbReference>
<evidence type="ECO:0000256" key="3">
    <source>
        <dbReference type="ARBA" id="ARBA00012054"/>
    </source>
</evidence>
<evidence type="ECO:0000256" key="7">
    <source>
        <dbReference type="ARBA" id="ARBA00022840"/>
    </source>
</evidence>
<reference evidence="12" key="1">
    <citation type="journal article" date="2019" name="Int. J. Syst. Evol. Microbiol.">
        <title>The Global Catalogue of Microorganisms (GCM) 10K type strain sequencing project: providing services to taxonomists for standard genome sequencing and annotation.</title>
        <authorList>
            <consortium name="The Broad Institute Genomics Platform"/>
            <consortium name="The Broad Institute Genome Sequencing Center for Infectious Disease"/>
            <person name="Wu L."/>
            <person name="Ma J."/>
        </authorList>
    </citation>
    <scope>NUCLEOTIDE SEQUENCE [LARGE SCALE GENOMIC DNA]</scope>
    <source>
        <strain evidence="12">CECT 7649</strain>
    </source>
</reference>
<comment type="pathway">
    <text evidence="1">Carbohydrate acid metabolism.</text>
</comment>
<accession>A0ABW2P722</accession>
<dbReference type="PANTHER" id="PTHR43442">
    <property type="entry name" value="GLUCONOKINASE-RELATED"/>
    <property type="match status" value="1"/>
</dbReference>
<name>A0ABW2P722_9ACTN</name>
<feature type="region of interest" description="Disordered" evidence="10">
    <location>
        <begin position="178"/>
        <end position="203"/>
    </location>
</feature>
<dbReference type="PANTHER" id="PTHR43442:SF3">
    <property type="entry name" value="GLUCONOKINASE-RELATED"/>
    <property type="match status" value="1"/>
</dbReference>
<evidence type="ECO:0000256" key="4">
    <source>
        <dbReference type="ARBA" id="ARBA00022679"/>
    </source>
</evidence>
<keyword evidence="6 9" id="KW-0418">Kinase</keyword>
<sequence length="203" mass="20817">MNPTDPPPPTSPGPAAQTPPLLVVMGVTGSGKTTVGAALAQRLRVPFADADDFHSPASVAKMSAGIPLDDDDRLPWLRSIGAWLAAHAAGGGVVSCSALKRSYRDVLRESAPQVCFVHLAGDQQVVSRRVAGRPGHFMPASLVASQFATLQPLQPDEHGVVLDLTHDVDRLVEDYLAAASPGGAPPPADPGGAGGATDRGGRS</sequence>
<evidence type="ECO:0000256" key="9">
    <source>
        <dbReference type="RuleBase" id="RU363066"/>
    </source>
</evidence>
<dbReference type="CDD" id="cd02021">
    <property type="entry name" value="GntK"/>
    <property type="match status" value="1"/>
</dbReference>
<dbReference type="InterPro" id="IPR006001">
    <property type="entry name" value="Therm_gnt_kin"/>
</dbReference>
<keyword evidence="12" id="KW-1185">Reference proteome</keyword>
<proteinExistence type="inferred from homology"/>
<comment type="catalytic activity">
    <reaction evidence="8 9">
        <text>D-gluconate + ATP = 6-phospho-D-gluconate + ADP + H(+)</text>
        <dbReference type="Rhea" id="RHEA:19433"/>
        <dbReference type="ChEBI" id="CHEBI:15378"/>
        <dbReference type="ChEBI" id="CHEBI:18391"/>
        <dbReference type="ChEBI" id="CHEBI:30616"/>
        <dbReference type="ChEBI" id="CHEBI:58759"/>
        <dbReference type="ChEBI" id="CHEBI:456216"/>
        <dbReference type="EC" id="2.7.1.12"/>
    </reaction>
</comment>